<accession>W7A2D0</accession>
<feature type="transmembrane region" description="Helical" evidence="7">
    <location>
        <begin position="1166"/>
        <end position="1188"/>
    </location>
</feature>
<keyword evidence="4 7" id="KW-1133">Transmembrane helix</keyword>
<feature type="compositionally biased region" description="Basic and acidic residues" evidence="6">
    <location>
        <begin position="476"/>
        <end position="489"/>
    </location>
</feature>
<dbReference type="Proteomes" id="UP000030640">
    <property type="component" value="Unassembled WGS sequence"/>
</dbReference>
<evidence type="ECO:0000256" key="5">
    <source>
        <dbReference type="ARBA" id="ARBA00023136"/>
    </source>
</evidence>
<feature type="compositionally biased region" description="Basic and acidic residues" evidence="6">
    <location>
        <begin position="890"/>
        <end position="903"/>
    </location>
</feature>
<proteinExistence type="inferred from homology"/>
<name>W7A2D0_9APIC</name>
<evidence type="ECO:0000256" key="3">
    <source>
        <dbReference type="ARBA" id="ARBA00022692"/>
    </source>
</evidence>
<feature type="transmembrane region" description="Helical" evidence="7">
    <location>
        <begin position="1017"/>
        <end position="1040"/>
    </location>
</feature>
<dbReference type="RefSeq" id="XP_008815909.1">
    <property type="nucleotide sequence ID" value="XM_008817687.1"/>
</dbReference>
<feature type="transmembrane region" description="Helical" evidence="7">
    <location>
        <begin position="1135"/>
        <end position="1154"/>
    </location>
</feature>
<feature type="compositionally biased region" description="Basic and acidic residues" evidence="6">
    <location>
        <begin position="204"/>
        <end position="213"/>
    </location>
</feature>
<protein>
    <recommendedName>
        <fullName evidence="10">Cyclic amine resistance locus protein</fullName>
    </recommendedName>
</protein>
<dbReference type="GeneID" id="20037362"/>
<feature type="transmembrane region" description="Helical" evidence="7">
    <location>
        <begin position="975"/>
        <end position="997"/>
    </location>
</feature>
<sequence>MNRITLYDFILDEVRGGRYYDSYLIDGENGEESVAGGATERKGKKNLSEGNAAVRGATKVSNTGQANNPRKDDRQYDFYRFLDTFFKTDSIPENALEHMLNVPYFLEKIMSFSFLLCLDNILYDITFMPVQVIRSLFILLYTFLRNTGHNFLRHFCNIKNFKFYKYAATYNHKDLKKYKARIIRSSNKFSSNERRKRRVPKQNKKIESDDQSGKNKNSLECSFILKKNSSKNSLFGHHRINCFSYSVNYSNSDELSFDGAKSISQNTSFDTNAVLSRLRSLNRLGSSADLDVNRDSYEKHDTHEKHDYNEIHTRCVDFPIGSSGEYADGKPLRNGDSITGVKKEDVDHGREAHLERRKRRAEIKHNKKMLQMLNKKSIEQNSHRRRKTNRLFCLPLFEPFSFAKRKICHLLKSSAKSVYDVFKRVCIRVLLFFHINRLYSCSIFEAEEKKKIVSRSFEAKCLGSVKKGGDQPQGERQIDAEKTEERETAVDQARNQLCGDGEAKEQPCDNRTAGPSTQTEGEPEATAQNGEVHKGESPNEASHLTQKKEEPPKVESSLCLPINNRQISTKNYSQNGTSLQQNGDDIISDFSIESVYTSDGSDLSCSSNSTNICDVFDGVLFLDGHSNPDEENDPSDAYGQNQSGQLNPLFMTQKRNSENCIYYKLNEGFTKRRSIMKNISKVKEMKRKFLRQHLNSLKLSFPEYSGLIRMSLILICIYIFSFVDTSRIYHYIRAQPFMKLYVVLNMLEIVERLLRSLGKDLIDNMIRTFIRIINLRSYVYIVRNHYTSKENEREAEEMPWMSEHSPGGAPQSRNEATFPAASPTTATLATTTTTIATSGGSSIQAHHCPENKSATPKHPDPCEALPNDHQTTNKPTGICPIGNGTQDAEKCTNKIDTNPRHNQSESQNQNQNQNLLTPNEQEKNKIDCLKNNKDDQMNKKFKIPIFYPFYSILIKFIVQYIFVLTYILTHAFAHLIRFLSLNIAINSSESTMFLILVMSNFTEIKSTVFKKFSKTTLFTIVASDAVERFYLFIDAFLVLLKMSTAYRTQNSFFSISSWLIIILLLEVGVDWCKHSYLLKYNRLDSESLHKYFHTLLADVLISRTPNNNIYYMNTSSFEVPCKNIFCFAHIPTRRLGYMSMPVVTLIVCSLPRLNYLYNISHFSFALSIWVCLFLFKIILSVIIVSYTISEKKHLKNLANPYDDISAM</sequence>
<feature type="region of interest" description="Disordered" evidence="6">
    <location>
        <begin position="838"/>
        <end position="875"/>
    </location>
</feature>
<dbReference type="GO" id="GO:0005789">
    <property type="term" value="C:endoplasmic reticulum membrane"/>
    <property type="evidence" value="ECO:0007669"/>
    <property type="project" value="TreeGrafter"/>
</dbReference>
<evidence type="ECO:0000313" key="8">
    <source>
        <dbReference type="EMBL" id="EUD67382.1"/>
    </source>
</evidence>
<gene>
    <name evidence="8" type="ORF">C922_02088</name>
</gene>
<dbReference type="VEuPathDB" id="PlasmoDB:C922_02088"/>
<feature type="transmembrane region" description="Helical" evidence="7">
    <location>
        <begin position="1052"/>
        <end position="1072"/>
    </location>
</feature>
<evidence type="ECO:0000256" key="2">
    <source>
        <dbReference type="ARBA" id="ARBA00008803"/>
    </source>
</evidence>
<reference evidence="8 9" key="1">
    <citation type="submission" date="2013-02" db="EMBL/GenBank/DDBJ databases">
        <title>The Genome Sequence of Plasmodium inui San Antonio 1.</title>
        <authorList>
            <consortium name="The Broad Institute Genome Sequencing Platform"/>
            <consortium name="The Broad Institute Genome Sequencing Center for Infectious Disease"/>
            <person name="Neafsey D."/>
            <person name="Cheeseman I."/>
            <person name="Volkman S."/>
            <person name="Adams J."/>
            <person name="Walker B."/>
            <person name="Young S.K."/>
            <person name="Zeng Q."/>
            <person name="Gargeya S."/>
            <person name="Fitzgerald M."/>
            <person name="Haas B."/>
            <person name="Abouelleil A."/>
            <person name="Alvarado L."/>
            <person name="Arachchi H.M."/>
            <person name="Berlin A.M."/>
            <person name="Chapman S.B."/>
            <person name="Dewar J."/>
            <person name="Goldberg J."/>
            <person name="Griggs A."/>
            <person name="Gujja S."/>
            <person name="Hansen M."/>
            <person name="Howarth C."/>
            <person name="Imamovic A."/>
            <person name="Larimer J."/>
            <person name="McCowan C."/>
            <person name="Murphy C."/>
            <person name="Neiman D."/>
            <person name="Pearson M."/>
            <person name="Priest M."/>
            <person name="Roberts A."/>
            <person name="Saif S."/>
            <person name="Shea T."/>
            <person name="Sisk P."/>
            <person name="Sykes S."/>
            <person name="Wortman J."/>
            <person name="Nusbaum C."/>
            <person name="Birren B."/>
        </authorList>
    </citation>
    <scope>NUCLEOTIDE SEQUENCE [LARGE SCALE GENOMIC DNA]</scope>
    <source>
        <strain evidence="8 9">San Antonio 1</strain>
    </source>
</reference>
<organism evidence="8 9">
    <name type="scientific">Plasmodium inui San Antonio 1</name>
    <dbReference type="NCBI Taxonomy" id="1237626"/>
    <lineage>
        <taxon>Eukaryota</taxon>
        <taxon>Sar</taxon>
        <taxon>Alveolata</taxon>
        <taxon>Apicomplexa</taxon>
        <taxon>Aconoidasida</taxon>
        <taxon>Haemosporida</taxon>
        <taxon>Plasmodiidae</taxon>
        <taxon>Plasmodium</taxon>
        <taxon>Plasmodium (Plasmodium)</taxon>
    </lineage>
</organism>
<comment type="similarity">
    <text evidence="2">Belongs to the TAPT1 family.</text>
</comment>
<dbReference type="AlphaFoldDB" id="W7A2D0"/>
<dbReference type="Pfam" id="PF05346">
    <property type="entry name" value="DUF747"/>
    <property type="match status" value="1"/>
</dbReference>
<dbReference type="OrthoDB" id="29023at2759"/>
<feature type="compositionally biased region" description="Low complexity" evidence="6">
    <location>
        <begin position="904"/>
        <end position="919"/>
    </location>
</feature>
<feature type="transmembrane region" description="Helical" evidence="7">
    <location>
        <begin position="945"/>
        <end position="969"/>
    </location>
</feature>
<feature type="region of interest" description="Disordered" evidence="6">
    <location>
        <begin position="464"/>
        <end position="558"/>
    </location>
</feature>
<comment type="subcellular location">
    <subcellularLocation>
        <location evidence="1">Membrane</location>
        <topology evidence="1">Multi-pass membrane protein</topology>
    </subcellularLocation>
</comment>
<evidence type="ECO:0000256" key="1">
    <source>
        <dbReference type="ARBA" id="ARBA00004141"/>
    </source>
</evidence>
<feature type="region of interest" description="Disordered" evidence="6">
    <location>
        <begin position="188"/>
        <end position="215"/>
    </location>
</feature>
<feature type="region of interest" description="Disordered" evidence="6">
    <location>
        <begin position="890"/>
        <end position="921"/>
    </location>
</feature>
<keyword evidence="5 7" id="KW-0472">Membrane</keyword>
<evidence type="ECO:0000256" key="6">
    <source>
        <dbReference type="SAM" id="MobiDB-lite"/>
    </source>
</evidence>
<keyword evidence="3 7" id="KW-0812">Transmembrane</keyword>
<feature type="region of interest" description="Disordered" evidence="6">
    <location>
        <begin position="791"/>
        <end position="822"/>
    </location>
</feature>
<evidence type="ECO:0000256" key="4">
    <source>
        <dbReference type="ARBA" id="ARBA00022989"/>
    </source>
</evidence>
<feature type="compositionally biased region" description="Basic residues" evidence="6">
    <location>
        <begin position="194"/>
        <end position="203"/>
    </location>
</feature>
<evidence type="ECO:0000313" key="9">
    <source>
        <dbReference type="Proteomes" id="UP000030640"/>
    </source>
</evidence>
<evidence type="ECO:0008006" key="10">
    <source>
        <dbReference type="Google" id="ProtNLM"/>
    </source>
</evidence>
<dbReference type="InterPro" id="IPR008010">
    <property type="entry name" value="Tatp1"/>
</dbReference>
<evidence type="ECO:0000256" key="7">
    <source>
        <dbReference type="SAM" id="Phobius"/>
    </source>
</evidence>
<dbReference type="EMBL" id="KI965466">
    <property type="protein sequence ID" value="EUD67382.1"/>
    <property type="molecule type" value="Genomic_DNA"/>
</dbReference>
<dbReference type="PANTHER" id="PTHR13317:SF4">
    <property type="entry name" value="TRANSMEMBRANE ANTERIOR POSTERIOR TRANSFORMATION PROTEIN 1 HOMOLOG"/>
    <property type="match status" value="1"/>
</dbReference>
<keyword evidence="9" id="KW-1185">Reference proteome</keyword>
<dbReference type="PANTHER" id="PTHR13317">
    <property type="entry name" value="TRANSMEMBRANE ANTERIOR POSTERIOR TRANSFORMATION PROTEIN 1 HOMOLOG"/>
    <property type="match status" value="1"/>
</dbReference>